<dbReference type="InterPro" id="IPR016161">
    <property type="entry name" value="Ald_DH/histidinol_DH"/>
</dbReference>
<dbReference type="RefSeq" id="WP_184535249.1">
    <property type="nucleotide sequence ID" value="NZ_JACHJW010000001.1"/>
</dbReference>
<name>A0A7W7SQW0_9ACTN</name>
<evidence type="ECO:0000313" key="5">
    <source>
        <dbReference type="Proteomes" id="UP000578819"/>
    </source>
</evidence>
<dbReference type="EMBL" id="JACHJW010000001">
    <property type="protein sequence ID" value="MBB4959294.1"/>
    <property type="molecule type" value="Genomic_DNA"/>
</dbReference>
<reference evidence="4 5" key="1">
    <citation type="submission" date="2020-08" db="EMBL/GenBank/DDBJ databases">
        <title>Sequencing the genomes of 1000 actinobacteria strains.</title>
        <authorList>
            <person name="Klenk H.-P."/>
        </authorList>
    </citation>
    <scope>NUCLEOTIDE SEQUENCE [LARGE SCALE GENOMIC DNA]</scope>
    <source>
        <strain evidence="4 5">DSM 45886</strain>
    </source>
</reference>
<dbReference type="GO" id="GO:0102810">
    <property type="term" value="F:glutarate-semialdehyde dehydrogenase (NADP+) activity"/>
    <property type="evidence" value="ECO:0007669"/>
    <property type="project" value="UniProtKB-EC"/>
</dbReference>
<dbReference type="CDD" id="cd07103">
    <property type="entry name" value="ALDH_F5_SSADH_GabD"/>
    <property type="match status" value="1"/>
</dbReference>
<dbReference type="InterPro" id="IPR016162">
    <property type="entry name" value="Ald_DH_N"/>
</dbReference>
<evidence type="ECO:0000256" key="1">
    <source>
        <dbReference type="ARBA" id="ARBA00009986"/>
    </source>
</evidence>
<dbReference type="Proteomes" id="UP000578819">
    <property type="component" value="Unassembled WGS sequence"/>
</dbReference>
<dbReference type="SUPFAM" id="SSF53720">
    <property type="entry name" value="ALDH-like"/>
    <property type="match status" value="1"/>
</dbReference>
<dbReference type="FunFam" id="3.40.309.10:FF:000004">
    <property type="entry name" value="Succinate-semialdehyde dehydrogenase I"/>
    <property type="match status" value="1"/>
</dbReference>
<dbReference type="PANTHER" id="PTHR43353">
    <property type="entry name" value="SUCCINATE-SEMIALDEHYDE DEHYDROGENASE, MITOCHONDRIAL"/>
    <property type="match status" value="1"/>
</dbReference>
<evidence type="ECO:0000259" key="3">
    <source>
        <dbReference type="Pfam" id="PF00171"/>
    </source>
</evidence>
<feature type="domain" description="Aldehyde dehydrogenase" evidence="3">
    <location>
        <begin position="13"/>
        <end position="476"/>
    </location>
</feature>
<evidence type="ECO:0000313" key="4">
    <source>
        <dbReference type="EMBL" id="MBB4959294.1"/>
    </source>
</evidence>
<gene>
    <name evidence="4" type="ORF">FHR38_003027</name>
</gene>
<dbReference type="InterPro" id="IPR016163">
    <property type="entry name" value="Ald_DH_C"/>
</dbReference>
<dbReference type="EC" id="1.2.1.16" evidence="4"/>
<proteinExistence type="inferred from homology"/>
<dbReference type="EC" id="1.2.1.79" evidence="4"/>
<keyword evidence="2 4" id="KW-0560">Oxidoreductase</keyword>
<organism evidence="4 5">
    <name type="scientific">Micromonospora polyrhachis</name>
    <dbReference type="NCBI Taxonomy" id="1282883"/>
    <lineage>
        <taxon>Bacteria</taxon>
        <taxon>Bacillati</taxon>
        <taxon>Actinomycetota</taxon>
        <taxon>Actinomycetes</taxon>
        <taxon>Micromonosporales</taxon>
        <taxon>Micromonosporaceae</taxon>
        <taxon>Micromonospora</taxon>
    </lineage>
</organism>
<dbReference type="Pfam" id="PF00171">
    <property type="entry name" value="Aldedh"/>
    <property type="match status" value="1"/>
</dbReference>
<dbReference type="AlphaFoldDB" id="A0A7W7SQW0"/>
<dbReference type="PANTHER" id="PTHR43353:SF5">
    <property type="entry name" value="SUCCINATE-SEMIALDEHYDE DEHYDROGENASE, MITOCHONDRIAL"/>
    <property type="match status" value="1"/>
</dbReference>
<dbReference type="Gene3D" id="3.40.605.10">
    <property type="entry name" value="Aldehyde Dehydrogenase, Chain A, domain 1"/>
    <property type="match status" value="1"/>
</dbReference>
<accession>A0A7W7SQW0</accession>
<evidence type="ECO:0000256" key="2">
    <source>
        <dbReference type="ARBA" id="ARBA00023002"/>
    </source>
</evidence>
<dbReference type="FunFam" id="3.40.605.10:FF:000005">
    <property type="entry name" value="Succinate-semialdehyde dehydrogenase I"/>
    <property type="match status" value="1"/>
</dbReference>
<dbReference type="EC" id="1.2.1.20" evidence="4"/>
<dbReference type="InterPro" id="IPR015590">
    <property type="entry name" value="Aldehyde_DH_dom"/>
</dbReference>
<protein>
    <submittedName>
        <fullName evidence="4">Succinate-semialdehyde dehydrogenase/glutarate-semialdehyde dehydrogenase</fullName>
        <ecNumber evidence="4">1.2.1.16</ecNumber>
        <ecNumber evidence="4">1.2.1.20</ecNumber>
        <ecNumber evidence="4">1.2.1.79</ecNumber>
    </submittedName>
</protein>
<dbReference type="Gene3D" id="3.40.309.10">
    <property type="entry name" value="Aldehyde Dehydrogenase, Chain A, domain 2"/>
    <property type="match status" value="1"/>
</dbReference>
<sequence>MSDVGRAYIDGEWCEPAGGAVFEVREPATGAVIGTVVDAGAAEAKAAVEAATRALTEWRALPAHLRAEKLRAVGAVLSRRADEIAETMTREQGKPLAEARAEVLSGAEHMLWSAEETRRLYGETIPSTSATSRIWLLPEPVGVVAAITPWNFPLSMVTRKIGPALAAGCTVVLKPSELTPFSALAVAEACAEAGLPAGVVNIVPTTRPAEVTEVFMASPEVRKVSFTGSTRVGKLLIAASAPDVKRMSVELGGHAPVLVFADADLEKAAAGVARAKFYNAGQACTSPNRIYVHASVAEEFGRLLAERTAALPVGNGLTEGTRIGPLINVAAVDKVAAHVADALDRGAKVLTGGNLPSGESYTGGSFHTPTVLAGVTDEMVISNDETFGPVAPLLTFESDEEALTRANDTSYGLASYLWSRDLSRVMRSAEALRFGMVSVNGGNFAAPQGPFGGIKGSGYGREGGHHGVEHYLDYKYLAVELDG</sequence>
<comment type="caution">
    <text evidence="4">The sequence shown here is derived from an EMBL/GenBank/DDBJ whole genome shotgun (WGS) entry which is preliminary data.</text>
</comment>
<dbReference type="GO" id="GO:0036243">
    <property type="term" value="F:succinate-semialdehyde dehydrogenase (NADP+) activity"/>
    <property type="evidence" value="ECO:0007669"/>
    <property type="project" value="UniProtKB-EC"/>
</dbReference>
<dbReference type="InterPro" id="IPR050740">
    <property type="entry name" value="Aldehyde_DH_Superfamily"/>
</dbReference>
<comment type="similarity">
    <text evidence="1">Belongs to the aldehyde dehydrogenase family.</text>
</comment>
<keyword evidence="5" id="KW-1185">Reference proteome</keyword>